<evidence type="ECO:0000313" key="10">
    <source>
        <dbReference type="EMBL" id="RFU27415.1"/>
    </source>
</evidence>
<dbReference type="CDD" id="cd02440">
    <property type="entry name" value="AdoMet_MTases"/>
    <property type="match status" value="1"/>
</dbReference>
<evidence type="ECO:0000256" key="7">
    <source>
        <dbReference type="ARBA" id="ARBA00023242"/>
    </source>
</evidence>
<keyword evidence="6" id="KW-0804">Transcription</keyword>
<dbReference type="InterPro" id="IPR029063">
    <property type="entry name" value="SAM-dependent_MTases_sf"/>
</dbReference>
<dbReference type="EMBL" id="NCSJ02000207">
    <property type="protein sequence ID" value="RFU27415.1"/>
    <property type="molecule type" value="Genomic_DNA"/>
</dbReference>
<evidence type="ECO:0000256" key="8">
    <source>
        <dbReference type="ARBA" id="ARBA00038158"/>
    </source>
</evidence>
<organism evidence="10 11">
    <name type="scientific">Scytalidium lignicola</name>
    <name type="common">Hyphomycete</name>
    <dbReference type="NCBI Taxonomy" id="5539"/>
    <lineage>
        <taxon>Eukaryota</taxon>
        <taxon>Fungi</taxon>
        <taxon>Dikarya</taxon>
        <taxon>Ascomycota</taxon>
        <taxon>Pezizomycotina</taxon>
        <taxon>Leotiomycetes</taxon>
        <taxon>Leotiomycetes incertae sedis</taxon>
        <taxon>Scytalidium</taxon>
    </lineage>
</organism>
<evidence type="ECO:0000256" key="3">
    <source>
        <dbReference type="ARBA" id="ARBA00022679"/>
    </source>
</evidence>
<accession>A0A3E2H230</accession>
<dbReference type="Gene3D" id="3.40.50.150">
    <property type="entry name" value="Vaccinia Virus protein VP39"/>
    <property type="match status" value="1"/>
</dbReference>
<dbReference type="AlphaFoldDB" id="A0A3E2H230"/>
<evidence type="ECO:0000313" key="11">
    <source>
        <dbReference type="Proteomes" id="UP000258309"/>
    </source>
</evidence>
<keyword evidence="11" id="KW-1185">Reference proteome</keyword>
<dbReference type="SUPFAM" id="SSF53335">
    <property type="entry name" value="S-adenosyl-L-methionine-dependent methyltransferases"/>
    <property type="match status" value="1"/>
</dbReference>
<dbReference type="GO" id="GO:0032259">
    <property type="term" value="P:methylation"/>
    <property type="evidence" value="ECO:0007669"/>
    <property type="project" value="UniProtKB-KW"/>
</dbReference>
<evidence type="ECO:0000256" key="5">
    <source>
        <dbReference type="ARBA" id="ARBA00023015"/>
    </source>
</evidence>
<comment type="caution">
    <text evidence="10">The sequence shown here is derived from an EMBL/GenBank/DDBJ whole genome shotgun (WGS) entry which is preliminary data.</text>
</comment>
<keyword evidence="4" id="KW-0949">S-adenosyl-L-methionine</keyword>
<keyword evidence="7" id="KW-0539">Nucleus</keyword>
<dbReference type="Pfam" id="PF13489">
    <property type="entry name" value="Methyltransf_23"/>
    <property type="match status" value="1"/>
</dbReference>
<sequence>MVLAMANNGADFGIFASSRIPLPAPPPLMNLGPPPPPTDYFENGRLYHGFRKGKYMFPCDEAEKDRMDIFHKFFLVARRDQLHSTPFIPNYDRGPRILDLGTGTGIWAIDMAEIPPNLTFNQRDIESPWHGMDLDSWDLIHVRMLNGSVTSWPELYQKIYRHLKPSYGWLEHVELDMWPRCDDGTLPANSALINWARYLYEATNLAYRPMAYNTETRAMLERQGFVEIQEQVIKIPMNPWPSDPHMKDIGRWYNLGITQGLEALTIGPLTRMSGWKKVDVDRVVADAKREICSKKYHVYCNMHIWTARRPADRPAR</sequence>
<reference evidence="10 11" key="1">
    <citation type="submission" date="2018-05" db="EMBL/GenBank/DDBJ databases">
        <title>Draft genome sequence of Scytalidium lignicola DSM 105466, a ubiquitous saprotrophic fungus.</title>
        <authorList>
            <person name="Buettner E."/>
            <person name="Gebauer A.M."/>
            <person name="Hofrichter M."/>
            <person name="Liers C."/>
            <person name="Kellner H."/>
        </authorList>
    </citation>
    <scope>NUCLEOTIDE SEQUENCE [LARGE SCALE GENOMIC DNA]</scope>
    <source>
        <strain evidence="10 11">DSM 105466</strain>
    </source>
</reference>
<evidence type="ECO:0000256" key="6">
    <source>
        <dbReference type="ARBA" id="ARBA00023163"/>
    </source>
</evidence>
<feature type="non-terminal residue" evidence="10">
    <location>
        <position position="1"/>
    </location>
</feature>
<protein>
    <submittedName>
        <fullName evidence="10">Uncharacterized protein</fullName>
    </submittedName>
</protein>
<comment type="similarity">
    <text evidence="8">Belongs to the methyltransferase superfamily. LaeA methyltransferase family.</text>
</comment>
<dbReference type="OrthoDB" id="2013972at2759"/>
<evidence type="ECO:0000256" key="9">
    <source>
        <dbReference type="ARBA" id="ARBA00047870"/>
    </source>
</evidence>
<feature type="non-terminal residue" evidence="10">
    <location>
        <position position="316"/>
    </location>
</feature>
<evidence type="ECO:0000256" key="4">
    <source>
        <dbReference type="ARBA" id="ARBA00022691"/>
    </source>
</evidence>
<dbReference type="PANTHER" id="PTHR43591:SF30">
    <property type="entry name" value="PROTEIN-METHIONINE METHYLTRANSFERASE LAEA"/>
    <property type="match status" value="1"/>
</dbReference>
<dbReference type="GO" id="GO:0008168">
    <property type="term" value="F:methyltransferase activity"/>
    <property type="evidence" value="ECO:0007669"/>
    <property type="project" value="UniProtKB-KW"/>
</dbReference>
<comment type="catalytic activity">
    <reaction evidence="9">
        <text>L-methionyl-[protein] + S-adenosyl-L-methionine = S-methyl-L-methionyl-[protein] + S-adenosyl-L-homocysteine</text>
        <dbReference type="Rhea" id="RHEA:60560"/>
        <dbReference type="Rhea" id="RHEA-COMP:12313"/>
        <dbReference type="Rhea" id="RHEA-COMP:15592"/>
        <dbReference type="ChEBI" id="CHEBI:16044"/>
        <dbReference type="ChEBI" id="CHEBI:57856"/>
        <dbReference type="ChEBI" id="CHEBI:59789"/>
        <dbReference type="ChEBI" id="CHEBI:142742"/>
    </reaction>
    <physiologicalReaction direction="left-to-right" evidence="9">
        <dbReference type="Rhea" id="RHEA:60561"/>
    </physiologicalReaction>
</comment>
<dbReference type="PANTHER" id="PTHR43591">
    <property type="entry name" value="METHYLTRANSFERASE"/>
    <property type="match status" value="1"/>
</dbReference>
<dbReference type="OMA" id="MDIEEPW"/>
<keyword evidence="5" id="KW-0805">Transcription regulation</keyword>
<evidence type="ECO:0000256" key="2">
    <source>
        <dbReference type="ARBA" id="ARBA00022603"/>
    </source>
</evidence>
<dbReference type="Proteomes" id="UP000258309">
    <property type="component" value="Unassembled WGS sequence"/>
</dbReference>
<dbReference type="GO" id="GO:0005634">
    <property type="term" value="C:nucleus"/>
    <property type="evidence" value="ECO:0007669"/>
    <property type="project" value="UniProtKB-SubCell"/>
</dbReference>
<proteinExistence type="inferred from homology"/>
<gene>
    <name evidence="10" type="ORF">B7463_g8910</name>
</gene>
<evidence type="ECO:0000256" key="1">
    <source>
        <dbReference type="ARBA" id="ARBA00004123"/>
    </source>
</evidence>
<keyword evidence="3" id="KW-0808">Transferase</keyword>
<name>A0A3E2H230_SCYLI</name>
<comment type="subcellular location">
    <subcellularLocation>
        <location evidence="1">Nucleus</location>
    </subcellularLocation>
</comment>
<keyword evidence="2" id="KW-0489">Methyltransferase</keyword>
<dbReference type="STRING" id="5539.A0A3E2H230"/>